<dbReference type="SUPFAM" id="SSF47576">
    <property type="entry name" value="Calponin-homology domain, CH-domain"/>
    <property type="match status" value="1"/>
</dbReference>
<dbReference type="SMART" id="SM00033">
    <property type="entry name" value="CH"/>
    <property type="match status" value="1"/>
</dbReference>
<dbReference type="EMBL" id="BGPR01000020">
    <property type="protein sequence ID" value="GBL80063.1"/>
    <property type="molecule type" value="Genomic_DNA"/>
</dbReference>
<dbReference type="InterPro" id="IPR036872">
    <property type="entry name" value="CH_dom_sf"/>
</dbReference>
<name>A0A4Y2AJP5_ARAVE</name>
<dbReference type="GO" id="GO:0003676">
    <property type="term" value="F:nucleic acid binding"/>
    <property type="evidence" value="ECO:0007669"/>
    <property type="project" value="InterPro"/>
</dbReference>
<dbReference type="CDD" id="cd21193">
    <property type="entry name" value="CH_beta_spectrin_rpt1"/>
    <property type="match status" value="1"/>
</dbReference>
<dbReference type="Pfam" id="PF00307">
    <property type="entry name" value="CH"/>
    <property type="match status" value="1"/>
</dbReference>
<evidence type="ECO:0000259" key="3">
    <source>
        <dbReference type="PROSITE" id="PS50021"/>
    </source>
</evidence>
<evidence type="ECO:0000313" key="5">
    <source>
        <dbReference type="Proteomes" id="UP000499080"/>
    </source>
</evidence>
<dbReference type="PANTHER" id="PTHR11915">
    <property type="entry name" value="SPECTRIN/FILAMIN RELATED CYTOSKELETAL PROTEIN"/>
    <property type="match status" value="1"/>
</dbReference>
<dbReference type="InterPro" id="IPR001589">
    <property type="entry name" value="Actinin_actin-bd_CS"/>
</dbReference>
<keyword evidence="1" id="KW-0677">Repeat</keyword>
<dbReference type="FunFam" id="1.10.418.10:FF:000089">
    <property type="entry name" value="Spectrin beta chain"/>
    <property type="match status" value="1"/>
</dbReference>
<organism evidence="4 5">
    <name type="scientific">Araneus ventricosus</name>
    <name type="common">Orbweaver spider</name>
    <name type="synonym">Epeira ventricosa</name>
    <dbReference type="NCBI Taxonomy" id="182803"/>
    <lineage>
        <taxon>Eukaryota</taxon>
        <taxon>Metazoa</taxon>
        <taxon>Ecdysozoa</taxon>
        <taxon>Arthropoda</taxon>
        <taxon>Chelicerata</taxon>
        <taxon>Arachnida</taxon>
        <taxon>Araneae</taxon>
        <taxon>Araneomorphae</taxon>
        <taxon>Entelegynae</taxon>
        <taxon>Araneoidea</taxon>
        <taxon>Araneidae</taxon>
        <taxon>Araneus</taxon>
    </lineage>
</organism>
<dbReference type="PROSITE" id="PS00020">
    <property type="entry name" value="ACTININ_2"/>
    <property type="match status" value="1"/>
</dbReference>
<accession>A0A4Y2AJP5</accession>
<protein>
    <submittedName>
        <fullName evidence="4">Spectrin beta chain</fullName>
    </submittedName>
</protein>
<keyword evidence="2" id="KW-0009">Actin-binding</keyword>
<dbReference type="AlphaFoldDB" id="A0A4Y2AJP5"/>
<dbReference type="OrthoDB" id="6431649at2759"/>
<feature type="domain" description="Calponin-homology (CH)" evidence="3">
    <location>
        <begin position="19"/>
        <end position="123"/>
    </location>
</feature>
<evidence type="ECO:0000256" key="1">
    <source>
        <dbReference type="ARBA" id="ARBA00022737"/>
    </source>
</evidence>
<dbReference type="InterPro" id="IPR001715">
    <property type="entry name" value="CH_dom"/>
</dbReference>
<proteinExistence type="predicted"/>
<gene>
    <name evidence="4" type="primary">beta-Spec_13</name>
    <name evidence="4" type="ORF">AVEN_29076_1</name>
</gene>
<dbReference type="PROSITE" id="PS50021">
    <property type="entry name" value="CH"/>
    <property type="match status" value="1"/>
</dbReference>
<sequence>MSVDQPEAVVENLRQERLNVQKKTFTKWANVHLQKHGLFIDDLFVDLGDGVKLMRLLESLTGEKLGKPAKGSARINKIENVSRCLAFLHSKKMRLENISSEDIVDGKPHLILGLLWTIILRCEIWQHQQNVNNLEEQRPFVPQPQDQTHFPVQKIAKDSLLLWCKTKTDGDGRRTVWRKPKTALDPKSLRPTVKHGGGSVMVWGCMASTGHDNAPKHKAHNAKMWHLFHWKQQLHTPPQSPDINFIENLWAILETVVQKHNIRNKAHLNQVLQEEWGKISSDATKKLVESVPRRLEAIIKTKGHATKC</sequence>
<dbReference type="PROSITE" id="PS00019">
    <property type="entry name" value="ACTININ_1"/>
    <property type="match status" value="1"/>
</dbReference>
<dbReference type="Proteomes" id="UP000499080">
    <property type="component" value="Unassembled WGS sequence"/>
</dbReference>
<evidence type="ECO:0000313" key="4">
    <source>
        <dbReference type="EMBL" id="GBL80063.1"/>
    </source>
</evidence>
<reference evidence="4 5" key="1">
    <citation type="journal article" date="2019" name="Sci. Rep.">
        <title>Orb-weaving spider Araneus ventricosus genome elucidates the spidroin gene catalogue.</title>
        <authorList>
            <person name="Kono N."/>
            <person name="Nakamura H."/>
            <person name="Ohtoshi R."/>
            <person name="Moran D.A.P."/>
            <person name="Shinohara A."/>
            <person name="Yoshida Y."/>
            <person name="Fujiwara M."/>
            <person name="Mori M."/>
            <person name="Tomita M."/>
            <person name="Arakawa K."/>
        </authorList>
    </citation>
    <scope>NUCLEOTIDE SEQUENCE [LARGE SCALE GENOMIC DNA]</scope>
</reference>
<dbReference type="Gene3D" id="1.10.418.10">
    <property type="entry name" value="Calponin-like domain"/>
    <property type="match status" value="1"/>
</dbReference>
<dbReference type="Gene3D" id="3.30.420.10">
    <property type="entry name" value="Ribonuclease H-like superfamily/Ribonuclease H"/>
    <property type="match status" value="2"/>
</dbReference>
<dbReference type="InterPro" id="IPR036397">
    <property type="entry name" value="RNaseH_sf"/>
</dbReference>
<comment type="caution">
    <text evidence="4">The sequence shown here is derived from an EMBL/GenBank/DDBJ whole genome shotgun (WGS) entry which is preliminary data.</text>
</comment>
<dbReference type="GO" id="GO:0003779">
    <property type="term" value="F:actin binding"/>
    <property type="evidence" value="ECO:0007669"/>
    <property type="project" value="UniProtKB-KW"/>
</dbReference>
<keyword evidence="5" id="KW-1185">Reference proteome</keyword>
<evidence type="ECO:0000256" key="2">
    <source>
        <dbReference type="ARBA" id="ARBA00023203"/>
    </source>
</evidence>